<gene>
    <name evidence="3" type="ORF">GCM10009760_35640</name>
</gene>
<dbReference type="InterPro" id="IPR004305">
    <property type="entry name" value="Thiaminase-2/PQQC"/>
</dbReference>
<evidence type="ECO:0000313" key="4">
    <source>
        <dbReference type="Proteomes" id="UP001422759"/>
    </source>
</evidence>
<protein>
    <recommendedName>
        <fullName evidence="2">Thiaminase-2/PQQC domain-containing protein</fullName>
    </recommendedName>
</protein>
<feature type="domain" description="Thiaminase-2/PQQC" evidence="2">
    <location>
        <begin position="41"/>
        <end position="156"/>
    </location>
</feature>
<name>A0ABN2ZR34_9ACTN</name>
<reference evidence="3 4" key="1">
    <citation type="journal article" date="2019" name="Int. J. Syst. Evol. Microbiol.">
        <title>The Global Catalogue of Microorganisms (GCM) 10K type strain sequencing project: providing services to taxonomists for standard genome sequencing and annotation.</title>
        <authorList>
            <consortium name="The Broad Institute Genomics Platform"/>
            <consortium name="The Broad Institute Genome Sequencing Center for Infectious Disease"/>
            <person name="Wu L."/>
            <person name="Ma J."/>
        </authorList>
    </citation>
    <scope>NUCLEOTIDE SEQUENCE [LARGE SCALE GENOMIC DNA]</scope>
    <source>
        <strain evidence="3 4">JCM 14560</strain>
    </source>
</reference>
<dbReference type="Proteomes" id="UP001422759">
    <property type="component" value="Unassembled WGS sequence"/>
</dbReference>
<keyword evidence="4" id="KW-1185">Reference proteome</keyword>
<evidence type="ECO:0000313" key="3">
    <source>
        <dbReference type="EMBL" id="GAA2146195.1"/>
    </source>
</evidence>
<dbReference type="Gene3D" id="1.20.910.10">
    <property type="entry name" value="Heme oxygenase-like"/>
    <property type="match status" value="1"/>
</dbReference>
<dbReference type="EMBL" id="BAAANT010000019">
    <property type="protein sequence ID" value="GAA2146195.1"/>
    <property type="molecule type" value="Genomic_DNA"/>
</dbReference>
<dbReference type="RefSeq" id="WP_344466079.1">
    <property type="nucleotide sequence ID" value="NZ_BAAANT010000019.1"/>
</dbReference>
<evidence type="ECO:0000259" key="2">
    <source>
        <dbReference type="Pfam" id="PF03070"/>
    </source>
</evidence>
<organism evidence="3 4">
    <name type="scientific">Kitasatospora kazusensis</name>
    <dbReference type="NCBI Taxonomy" id="407974"/>
    <lineage>
        <taxon>Bacteria</taxon>
        <taxon>Bacillati</taxon>
        <taxon>Actinomycetota</taxon>
        <taxon>Actinomycetes</taxon>
        <taxon>Kitasatosporales</taxon>
        <taxon>Streptomycetaceae</taxon>
        <taxon>Kitasatospora</taxon>
    </lineage>
</organism>
<dbReference type="SUPFAM" id="SSF48613">
    <property type="entry name" value="Heme oxygenase-like"/>
    <property type="match status" value="1"/>
</dbReference>
<comment type="caution">
    <text evidence="3">The sequence shown here is derived from an EMBL/GenBank/DDBJ whole genome shotgun (WGS) entry which is preliminary data.</text>
</comment>
<dbReference type="InterPro" id="IPR016084">
    <property type="entry name" value="Haem_Oase-like_multi-hlx"/>
</dbReference>
<evidence type="ECO:0000256" key="1">
    <source>
        <dbReference type="ARBA" id="ARBA00004948"/>
    </source>
</evidence>
<proteinExistence type="predicted"/>
<sequence>MVDRPVTEQAQEAQDAQDAQDARELYARVTAELAPAAAHNQLVELVESGSAPVEALRRIAGEEYRIIRSDRRSFALMAARFADPAPTGELFLGLAQGEGQALPLLLDYATALGLDPAALDSYEPRAAAQAYPHHLAWLAQFGSRSEIMLALLANFGFWGGYCARIAAALPRHYGLTEADAAFFTFFADLPPGFEQTALSTLQHGLDAGEDPAAALRAARMMQSYEAAFWDSVL</sequence>
<comment type="pathway">
    <text evidence="1">Cofactor biosynthesis; thiamine diphosphate biosynthesis.</text>
</comment>
<accession>A0ABN2ZR34</accession>
<dbReference type="Pfam" id="PF03070">
    <property type="entry name" value="TENA_THI-4"/>
    <property type="match status" value="1"/>
</dbReference>